<protein>
    <submittedName>
        <fullName evidence="2">Uncharacterized protein YbjT (DUF2867 family)</fullName>
    </submittedName>
</protein>
<proteinExistence type="predicted"/>
<dbReference type="Gene3D" id="3.90.25.10">
    <property type="entry name" value="UDP-galactose 4-epimerase, domain 1"/>
    <property type="match status" value="1"/>
</dbReference>
<dbReference type="Gene3D" id="3.40.50.720">
    <property type="entry name" value="NAD(P)-binding Rossmann-like Domain"/>
    <property type="match status" value="1"/>
</dbReference>
<dbReference type="RefSeq" id="WP_106366581.1">
    <property type="nucleotide sequence ID" value="NZ_PVTJ01000013.1"/>
</dbReference>
<organism evidence="2 3">
    <name type="scientific">Glycomyces artemisiae</name>
    <dbReference type="NCBI Taxonomy" id="1076443"/>
    <lineage>
        <taxon>Bacteria</taxon>
        <taxon>Bacillati</taxon>
        <taxon>Actinomycetota</taxon>
        <taxon>Actinomycetes</taxon>
        <taxon>Glycomycetales</taxon>
        <taxon>Glycomycetaceae</taxon>
        <taxon>Glycomyces</taxon>
    </lineage>
</organism>
<dbReference type="SUPFAM" id="SSF51735">
    <property type="entry name" value="NAD(P)-binding Rossmann-fold domains"/>
    <property type="match status" value="1"/>
</dbReference>
<keyword evidence="3" id="KW-1185">Reference proteome</keyword>
<evidence type="ECO:0000259" key="1">
    <source>
        <dbReference type="Pfam" id="PF13460"/>
    </source>
</evidence>
<feature type="domain" description="NAD(P)-binding" evidence="1">
    <location>
        <begin position="6"/>
        <end position="172"/>
    </location>
</feature>
<dbReference type="EMBL" id="PVTJ01000013">
    <property type="protein sequence ID" value="PRY55013.1"/>
    <property type="molecule type" value="Genomic_DNA"/>
</dbReference>
<evidence type="ECO:0000313" key="3">
    <source>
        <dbReference type="Proteomes" id="UP000238176"/>
    </source>
</evidence>
<evidence type="ECO:0000313" key="2">
    <source>
        <dbReference type="EMBL" id="PRY55013.1"/>
    </source>
</evidence>
<dbReference type="InterPro" id="IPR051604">
    <property type="entry name" value="Ergot_Alk_Oxidoreductase"/>
</dbReference>
<dbReference type="PANTHER" id="PTHR43162:SF1">
    <property type="entry name" value="PRESTALK A DIFFERENTIATION PROTEIN A"/>
    <property type="match status" value="1"/>
</dbReference>
<reference evidence="2 3" key="1">
    <citation type="submission" date="2018-03" db="EMBL/GenBank/DDBJ databases">
        <title>Genomic Encyclopedia of Type Strains, Phase III (KMG-III): the genomes of soil and plant-associated and newly described type strains.</title>
        <authorList>
            <person name="Whitman W."/>
        </authorList>
    </citation>
    <scope>NUCLEOTIDE SEQUENCE [LARGE SCALE GENOMIC DNA]</scope>
    <source>
        <strain evidence="2 3">CGMCC 4.7067</strain>
    </source>
</reference>
<name>A0A2T0UAQ6_9ACTN</name>
<sequence length="272" mass="28926">MIVVTGATGNVGRPLVEILAARGEDVTAVSRGEAELPPGVAHRTADFTRPETLDAAFAGADRLFLLTLDHSLDIAAILKAADAAGIGRIVFLSSERAVTRPSAETQAFENAVTASGIEWTLLRPGGFASNAIPWAAETIRTRREMIMPFGDVGLPLIDPRDIAEVAATVLTEDGHTGRAYLLTGPALVTPRQQAEAIGAALGEPVAFTEQTREAAFEQLLQYWPAEIVEGSLDVIGAPNRAELHVSPEVERLLGRPATSFAEWAKRNAAAFR</sequence>
<dbReference type="Proteomes" id="UP000238176">
    <property type="component" value="Unassembled WGS sequence"/>
</dbReference>
<dbReference type="AlphaFoldDB" id="A0A2T0UAQ6"/>
<gene>
    <name evidence="2" type="ORF">B0I28_113123</name>
</gene>
<dbReference type="InterPro" id="IPR016040">
    <property type="entry name" value="NAD(P)-bd_dom"/>
</dbReference>
<accession>A0A2T0UAQ6</accession>
<dbReference type="Pfam" id="PF13460">
    <property type="entry name" value="NAD_binding_10"/>
    <property type="match status" value="1"/>
</dbReference>
<comment type="caution">
    <text evidence="2">The sequence shown here is derived from an EMBL/GenBank/DDBJ whole genome shotgun (WGS) entry which is preliminary data.</text>
</comment>
<dbReference type="PANTHER" id="PTHR43162">
    <property type="match status" value="1"/>
</dbReference>
<dbReference type="OrthoDB" id="4457504at2"/>
<dbReference type="InterPro" id="IPR036291">
    <property type="entry name" value="NAD(P)-bd_dom_sf"/>
</dbReference>